<reference evidence="3 4" key="1">
    <citation type="submission" date="2016-10" db="EMBL/GenBank/DDBJ databases">
        <authorList>
            <person name="Varghese N."/>
            <person name="Submissions S."/>
        </authorList>
    </citation>
    <scope>NUCLEOTIDE SEQUENCE [LARGE SCALE GENOMIC DNA]</scope>
    <source>
        <strain evidence="3 4">WG10</strain>
    </source>
</reference>
<dbReference type="RefSeq" id="WP_133530905.1">
    <property type="nucleotide sequence ID" value="NZ_FMYT01000018.1"/>
</dbReference>
<organism evidence="3 4">
    <name type="scientific">Halanaerobium congolense</name>
    <dbReference type="NCBI Taxonomy" id="54121"/>
    <lineage>
        <taxon>Bacteria</taxon>
        <taxon>Bacillati</taxon>
        <taxon>Bacillota</taxon>
        <taxon>Clostridia</taxon>
        <taxon>Halanaerobiales</taxon>
        <taxon>Halanaerobiaceae</taxon>
        <taxon>Halanaerobium</taxon>
    </lineage>
</organism>
<accession>A0A1G6QK19</accession>
<dbReference type="EMBL" id="FMYT01000018">
    <property type="protein sequence ID" value="SDC92017.1"/>
    <property type="molecule type" value="Genomic_DNA"/>
</dbReference>
<sequence>MCREGSVNERLEKLEKNVDVNEAVRDFADEKIQEQMDLLEERIDNLEEQLVATNDFRHIPQKNRLKLVADQRKEQESASGGGEWISVEE</sequence>
<evidence type="ECO:0000256" key="1">
    <source>
        <dbReference type="SAM" id="Coils"/>
    </source>
</evidence>
<name>A0A1G6QK19_9FIRM</name>
<proteinExistence type="predicted"/>
<gene>
    <name evidence="3" type="ORF">SAMN04488597_11836</name>
</gene>
<keyword evidence="1" id="KW-0175">Coiled coil</keyword>
<evidence type="ECO:0000313" key="4">
    <source>
        <dbReference type="Proteomes" id="UP000324896"/>
    </source>
</evidence>
<feature type="coiled-coil region" evidence="1">
    <location>
        <begin position="11"/>
        <end position="56"/>
    </location>
</feature>
<feature type="region of interest" description="Disordered" evidence="2">
    <location>
        <begin position="70"/>
        <end position="89"/>
    </location>
</feature>
<protein>
    <submittedName>
        <fullName evidence="3">Uncharacterized protein</fullName>
    </submittedName>
</protein>
<evidence type="ECO:0000256" key="2">
    <source>
        <dbReference type="SAM" id="MobiDB-lite"/>
    </source>
</evidence>
<dbReference type="AlphaFoldDB" id="A0A1G6QK19"/>
<dbReference type="Proteomes" id="UP000324896">
    <property type="component" value="Unassembled WGS sequence"/>
</dbReference>
<evidence type="ECO:0000313" key="3">
    <source>
        <dbReference type="EMBL" id="SDC92017.1"/>
    </source>
</evidence>